<dbReference type="EMBL" id="KQ414666">
    <property type="protein sequence ID" value="KOC64876.1"/>
    <property type="molecule type" value="Genomic_DNA"/>
</dbReference>
<dbReference type="Proteomes" id="UP000053825">
    <property type="component" value="Unassembled WGS sequence"/>
</dbReference>
<protein>
    <submittedName>
        <fullName evidence="1">Uncharacterized protein</fullName>
    </submittedName>
</protein>
<dbReference type="AlphaFoldDB" id="A0A0L7R277"/>
<name>A0A0L7R277_9HYME</name>
<keyword evidence="2" id="KW-1185">Reference proteome</keyword>
<accession>A0A0L7R277</accession>
<reference evidence="1 2" key="1">
    <citation type="submission" date="2015-07" db="EMBL/GenBank/DDBJ databases">
        <title>The genome of Habropoda laboriosa.</title>
        <authorList>
            <person name="Pan H."/>
            <person name="Kapheim K."/>
        </authorList>
    </citation>
    <scope>NUCLEOTIDE SEQUENCE [LARGE SCALE GENOMIC DNA]</scope>
    <source>
        <strain evidence="1">0110345459</strain>
    </source>
</reference>
<organism evidence="1 2">
    <name type="scientific">Habropoda laboriosa</name>
    <dbReference type="NCBI Taxonomy" id="597456"/>
    <lineage>
        <taxon>Eukaryota</taxon>
        <taxon>Metazoa</taxon>
        <taxon>Ecdysozoa</taxon>
        <taxon>Arthropoda</taxon>
        <taxon>Hexapoda</taxon>
        <taxon>Insecta</taxon>
        <taxon>Pterygota</taxon>
        <taxon>Neoptera</taxon>
        <taxon>Endopterygota</taxon>
        <taxon>Hymenoptera</taxon>
        <taxon>Apocrita</taxon>
        <taxon>Aculeata</taxon>
        <taxon>Apoidea</taxon>
        <taxon>Anthophila</taxon>
        <taxon>Apidae</taxon>
        <taxon>Habropoda</taxon>
    </lineage>
</organism>
<gene>
    <name evidence="1" type="ORF">WH47_04464</name>
</gene>
<evidence type="ECO:0000313" key="2">
    <source>
        <dbReference type="Proteomes" id="UP000053825"/>
    </source>
</evidence>
<evidence type="ECO:0000313" key="1">
    <source>
        <dbReference type="EMBL" id="KOC64876.1"/>
    </source>
</evidence>
<proteinExistence type="predicted"/>
<sequence>FPDRWIGRNGSVPRALALLGQDRRNMIAPLGTQTVKAVRCSLFEGCNDKRTVAYDLVFRVENGISFTNGEYVNLNTLSAGPASRRNMWSSD</sequence>
<feature type="non-terminal residue" evidence="1">
    <location>
        <position position="1"/>
    </location>
</feature>